<evidence type="ECO:0000313" key="1">
    <source>
        <dbReference type="EMBL" id="KAF2158332.1"/>
    </source>
</evidence>
<reference evidence="1" key="1">
    <citation type="journal article" date="2020" name="Stud. Mycol.">
        <title>101 Dothideomycetes genomes: a test case for predicting lifestyles and emergence of pathogens.</title>
        <authorList>
            <person name="Haridas S."/>
            <person name="Albert R."/>
            <person name="Binder M."/>
            <person name="Bloem J."/>
            <person name="Labutti K."/>
            <person name="Salamov A."/>
            <person name="Andreopoulos B."/>
            <person name="Baker S."/>
            <person name="Barry K."/>
            <person name="Bills G."/>
            <person name="Bluhm B."/>
            <person name="Cannon C."/>
            <person name="Castanera R."/>
            <person name="Culley D."/>
            <person name="Daum C."/>
            <person name="Ezra D."/>
            <person name="Gonzalez J."/>
            <person name="Henrissat B."/>
            <person name="Kuo A."/>
            <person name="Liang C."/>
            <person name="Lipzen A."/>
            <person name="Lutzoni F."/>
            <person name="Magnuson J."/>
            <person name="Mondo S."/>
            <person name="Nolan M."/>
            <person name="Ohm R."/>
            <person name="Pangilinan J."/>
            <person name="Park H.-J."/>
            <person name="Ramirez L."/>
            <person name="Alfaro M."/>
            <person name="Sun H."/>
            <person name="Tritt A."/>
            <person name="Yoshinaga Y."/>
            <person name="Zwiers L.-H."/>
            <person name="Turgeon B."/>
            <person name="Goodwin S."/>
            <person name="Spatafora J."/>
            <person name="Crous P."/>
            <person name="Grigoriev I."/>
        </authorList>
    </citation>
    <scope>NUCLEOTIDE SEQUENCE</scope>
    <source>
        <strain evidence="1">ATCC 36951</strain>
    </source>
</reference>
<organism evidence="1 2">
    <name type="scientific">Zasmidium cellare ATCC 36951</name>
    <dbReference type="NCBI Taxonomy" id="1080233"/>
    <lineage>
        <taxon>Eukaryota</taxon>
        <taxon>Fungi</taxon>
        <taxon>Dikarya</taxon>
        <taxon>Ascomycota</taxon>
        <taxon>Pezizomycotina</taxon>
        <taxon>Dothideomycetes</taxon>
        <taxon>Dothideomycetidae</taxon>
        <taxon>Mycosphaerellales</taxon>
        <taxon>Mycosphaerellaceae</taxon>
        <taxon>Zasmidium</taxon>
    </lineage>
</organism>
<evidence type="ECO:0000313" key="2">
    <source>
        <dbReference type="Proteomes" id="UP000799537"/>
    </source>
</evidence>
<name>A0A6A6BXQ2_ZASCE</name>
<dbReference type="AlphaFoldDB" id="A0A6A6BXQ2"/>
<dbReference type="GeneID" id="54563475"/>
<dbReference type="EMBL" id="ML993689">
    <property type="protein sequence ID" value="KAF2158332.1"/>
    <property type="molecule type" value="Genomic_DNA"/>
</dbReference>
<keyword evidence="2" id="KW-1185">Reference proteome</keyword>
<proteinExistence type="predicted"/>
<sequence length="157" mass="18264">MEKAEQWHTDRLGYACATLQTATYNLGLSAISEYCNDKQRYCPQVVATLYSQGWVSLFGKGGDIAKKLDSACNEHTQKLLHYQLEDVTFIWRDPSQKQMFMRLKAKLGEKGLMPYRMIVDEYVKLVIPLEMVDYFDKDAEFARFLDVEHNKYVTEKA</sequence>
<protein>
    <submittedName>
        <fullName evidence="1">Uncharacterized protein</fullName>
    </submittedName>
</protein>
<gene>
    <name evidence="1" type="ORF">M409DRAFT_31134</name>
</gene>
<accession>A0A6A6BXQ2</accession>
<dbReference type="RefSeq" id="XP_033659221.1">
    <property type="nucleotide sequence ID" value="XM_033810203.1"/>
</dbReference>
<dbReference type="Proteomes" id="UP000799537">
    <property type="component" value="Unassembled WGS sequence"/>
</dbReference>